<evidence type="ECO:0000259" key="1">
    <source>
        <dbReference type="Pfam" id="PF21473"/>
    </source>
</evidence>
<proteinExistence type="predicted"/>
<sequence>MADSKPGLRKPVFTKVEQLRPGTSGHTLTVKVVNVKMVMQKGRSDGPQSRQMRIAECLVGDETGMIIFTARNDQDFVNPMLREDADARSPSSSALKFEKYLNPALDFILWLRPEKCRSKRETDTSGSQFLKNSYNTTQTYRLLSESRIERKESCSYVMTSQI</sequence>
<keyword evidence="3" id="KW-1185">Reference proteome</keyword>
<gene>
    <name evidence="2" type="ORF">V8G54_016160</name>
</gene>
<name>A0AAQ3NKN2_VIGMU</name>
<reference evidence="2 3" key="1">
    <citation type="journal article" date="2023" name="Life. Sci Alliance">
        <title>Evolutionary insights into 3D genome organization and epigenetic landscape of Vigna mungo.</title>
        <authorList>
            <person name="Junaid A."/>
            <person name="Singh B."/>
            <person name="Bhatia S."/>
        </authorList>
    </citation>
    <scope>NUCLEOTIDE SEQUENCE [LARGE SCALE GENOMIC DNA]</scope>
    <source>
        <strain evidence="2">Urdbean</strain>
    </source>
</reference>
<dbReference type="SUPFAM" id="SSF50249">
    <property type="entry name" value="Nucleic acid-binding proteins"/>
    <property type="match status" value="1"/>
</dbReference>
<dbReference type="EMBL" id="CP144696">
    <property type="protein sequence ID" value="WVZ11630.1"/>
    <property type="molecule type" value="Genomic_DNA"/>
</dbReference>
<evidence type="ECO:0000313" key="2">
    <source>
        <dbReference type="EMBL" id="WVZ11630.1"/>
    </source>
</evidence>
<organism evidence="2 3">
    <name type="scientific">Vigna mungo</name>
    <name type="common">Black gram</name>
    <name type="synonym">Phaseolus mungo</name>
    <dbReference type="NCBI Taxonomy" id="3915"/>
    <lineage>
        <taxon>Eukaryota</taxon>
        <taxon>Viridiplantae</taxon>
        <taxon>Streptophyta</taxon>
        <taxon>Embryophyta</taxon>
        <taxon>Tracheophyta</taxon>
        <taxon>Spermatophyta</taxon>
        <taxon>Magnoliopsida</taxon>
        <taxon>eudicotyledons</taxon>
        <taxon>Gunneridae</taxon>
        <taxon>Pentapetalae</taxon>
        <taxon>rosids</taxon>
        <taxon>fabids</taxon>
        <taxon>Fabales</taxon>
        <taxon>Fabaceae</taxon>
        <taxon>Papilionoideae</taxon>
        <taxon>50 kb inversion clade</taxon>
        <taxon>NPAAA clade</taxon>
        <taxon>indigoferoid/millettioid clade</taxon>
        <taxon>Phaseoleae</taxon>
        <taxon>Vigna</taxon>
    </lineage>
</organism>
<dbReference type="PANTHER" id="PTHR31472">
    <property type="entry name" value="OS05G0244600 PROTEIN"/>
    <property type="match status" value="1"/>
</dbReference>
<protein>
    <recommendedName>
        <fullName evidence="1">Single-stranded DNA binding protein Ssb-like OB fold domain-containing protein</fullName>
    </recommendedName>
</protein>
<dbReference type="AlphaFoldDB" id="A0AAQ3NKN2"/>
<feature type="domain" description="Single-stranded DNA binding protein Ssb-like OB fold" evidence="1">
    <location>
        <begin position="19"/>
        <end position="74"/>
    </location>
</feature>
<evidence type="ECO:0000313" key="3">
    <source>
        <dbReference type="Proteomes" id="UP001374535"/>
    </source>
</evidence>
<dbReference type="Gene3D" id="2.40.50.140">
    <property type="entry name" value="Nucleic acid-binding proteins"/>
    <property type="match status" value="1"/>
</dbReference>
<dbReference type="InterPro" id="IPR012340">
    <property type="entry name" value="NA-bd_OB-fold"/>
</dbReference>
<accession>A0AAQ3NKN2</accession>
<dbReference type="Proteomes" id="UP001374535">
    <property type="component" value="Chromosome 5"/>
</dbReference>
<dbReference type="InterPro" id="IPR048970">
    <property type="entry name" value="OB_Ssb-like"/>
</dbReference>
<dbReference type="PANTHER" id="PTHR31472:SF39">
    <property type="entry name" value="F5O8.30 PROTEIN"/>
    <property type="match status" value="1"/>
</dbReference>
<dbReference type="Pfam" id="PF21473">
    <property type="entry name" value="OB_Ssb-like"/>
    <property type="match status" value="1"/>
</dbReference>